<evidence type="ECO:0000313" key="1">
    <source>
        <dbReference type="EMBL" id="QDU75317.1"/>
    </source>
</evidence>
<reference evidence="2" key="1">
    <citation type="submission" date="2019-02" db="EMBL/GenBank/DDBJ databases">
        <title>Deep-cultivation of Planctomycetes and their phenomic and genomic characterization uncovers novel biology.</title>
        <authorList>
            <person name="Wiegand S."/>
            <person name="Jogler M."/>
            <person name="Boedeker C."/>
            <person name="Pinto D."/>
            <person name="Vollmers J."/>
            <person name="Rivas-Marin E."/>
            <person name="Kohn T."/>
            <person name="Peeters S.H."/>
            <person name="Heuer A."/>
            <person name="Rast P."/>
            <person name="Oberbeckmann S."/>
            <person name="Bunk B."/>
            <person name="Jeske O."/>
            <person name="Meyerdierks A."/>
            <person name="Storesund J.E."/>
            <person name="Kallscheuer N."/>
            <person name="Luecker S."/>
            <person name="Lage O.M."/>
            <person name="Pohl T."/>
            <person name="Merkel B.J."/>
            <person name="Hornburger P."/>
            <person name="Mueller R.-W."/>
            <person name="Bruemmer F."/>
            <person name="Labrenz M."/>
            <person name="Spormann A.M."/>
            <person name="Op den Camp H."/>
            <person name="Overmann J."/>
            <person name="Amann R."/>
            <person name="Jetten M.S.M."/>
            <person name="Mascher T."/>
            <person name="Medema M.H."/>
            <person name="Devos D.P."/>
            <person name="Kaster A.-K."/>
            <person name="Ovreas L."/>
            <person name="Rohde M."/>
            <person name="Galperin M.Y."/>
            <person name="Jogler C."/>
        </authorList>
    </citation>
    <scope>NUCLEOTIDE SEQUENCE [LARGE SCALE GENOMIC DNA]</scope>
    <source>
        <strain evidence="2">Pan97</strain>
    </source>
</reference>
<dbReference type="AlphaFoldDB" id="A0A518C7W1"/>
<evidence type="ECO:0000313" key="2">
    <source>
        <dbReference type="Proteomes" id="UP000318626"/>
    </source>
</evidence>
<name>A0A518C7W1_9BACT</name>
<organism evidence="1 2">
    <name type="scientific">Bremerella volcania</name>
    <dbReference type="NCBI Taxonomy" id="2527984"/>
    <lineage>
        <taxon>Bacteria</taxon>
        <taxon>Pseudomonadati</taxon>
        <taxon>Planctomycetota</taxon>
        <taxon>Planctomycetia</taxon>
        <taxon>Pirellulales</taxon>
        <taxon>Pirellulaceae</taxon>
        <taxon>Bremerella</taxon>
    </lineage>
</organism>
<evidence type="ECO:0008006" key="3">
    <source>
        <dbReference type="Google" id="ProtNLM"/>
    </source>
</evidence>
<dbReference type="KEGG" id="bvo:Pan97_23470"/>
<sequence>MNSEAYQLAQQAIANLKSAIYLVLESAPSNGLTNAEIGRSLGIYAGHVGHEGHIPRTVLGLLESEGVVQQDSDSKRWTLRRYPENS</sequence>
<proteinExistence type="predicted"/>
<dbReference type="Proteomes" id="UP000318626">
    <property type="component" value="Chromosome"/>
</dbReference>
<dbReference type="EMBL" id="CP036289">
    <property type="protein sequence ID" value="QDU75317.1"/>
    <property type="molecule type" value="Genomic_DNA"/>
</dbReference>
<keyword evidence="2" id="KW-1185">Reference proteome</keyword>
<accession>A0A518C7W1</accession>
<gene>
    <name evidence="1" type="ORF">Pan97_23470</name>
</gene>
<protein>
    <recommendedName>
        <fullName evidence="3">HTH iclR-type domain-containing protein</fullName>
    </recommendedName>
</protein>